<proteinExistence type="predicted"/>
<evidence type="ECO:0000313" key="2">
    <source>
        <dbReference type="Proteomes" id="UP000308891"/>
    </source>
</evidence>
<dbReference type="InterPro" id="IPR007402">
    <property type="entry name" value="DUF455"/>
</dbReference>
<dbReference type="PANTHER" id="PTHR42782:SF4">
    <property type="entry name" value="DUF455 DOMAIN-CONTAINING PROTEIN"/>
    <property type="match status" value="1"/>
</dbReference>
<dbReference type="EMBL" id="STGJ01000035">
    <property type="protein sequence ID" value="TIC78410.1"/>
    <property type="molecule type" value="Genomic_DNA"/>
</dbReference>
<accession>A0A4T0UIS7</accession>
<dbReference type="CDD" id="cd00657">
    <property type="entry name" value="Ferritin_like"/>
    <property type="match status" value="1"/>
</dbReference>
<keyword evidence="2" id="KW-1185">Reference proteome</keyword>
<organism evidence="1 2">
    <name type="scientific">Crenobacter intestini</name>
    <dbReference type="NCBI Taxonomy" id="2563443"/>
    <lineage>
        <taxon>Bacteria</taxon>
        <taxon>Pseudomonadati</taxon>
        <taxon>Pseudomonadota</taxon>
        <taxon>Betaproteobacteria</taxon>
        <taxon>Neisseriales</taxon>
        <taxon>Neisseriaceae</taxon>
        <taxon>Crenobacter</taxon>
    </lineage>
</organism>
<reference evidence="1 2" key="1">
    <citation type="submission" date="2019-04" db="EMBL/GenBank/DDBJ databases">
        <title>Crenobacter sp. nov.</title>
        <authorList>
            <person name="Shi S."/>
        </authorList>
    </citation>
    <scope>NUCLEOTIDE SEQUENCE [LARGE SCALE GENOMIC DNA]</scope>
    <source>
        <strain evidence="1 2">GY 70310</strain>
    </source>
</reference>
<dbReference type="SUPFAM" id="SSF47240">
    <property type="entry name" value="Ferritin-like"/>
    <property type="match status" value="1"/>
</dbReference>
<dbReference type="InterPro" id="IPR011197">
    <property type="entry name" value="UCP012318"/>
</dbReference>
<dbReference type="InterPro" id="IPR012347">
    <property type="entry name" value="Ferritin-like"/>
</dbReference>
<dbReference type="Pfam" id="PF04305">
    <property type="entry name" value="DUF455"/>
    <property type="match status" value="1"/>
</dbReference>
<dbReference type="RefSeq" id="WP_136555924.1">
    <property type="nucleotide sequence ID" value="NZ_STGJ01000035.1"/>
</dbReference>
<name>A0A4T0UIS7_9NEIS</name>
<comment type="caution">
    <text evidence="1">The sequence shown here is derived from an EMBL/GenBank/DDBJ whole genome shotgun (WGS) entry which is preliminary data.</text>
</comment>
<sequence>MTVLSLYPLLELALREPVVDAKLGQTLELARLWRAGQLKREPLPCADLPDAGRPARPVLVPPHTLPRRKIGSREGHAALLHAIAHIEFNAVNLALDAAWRFREMPDAFVGDWLRIAAEEAEHFGLLAERLAALGYAYGDFPAHDGLWSMAMRTAHDPLPRMALVPRVLEARGLDATPQIQHRLAAIGDAESVAVLDRILADEIGHVRVGNYWYGWLCAARGLDPLPTFRHLLAEYEAERFAAPANLGARRAAGFSEAELALLEDFANPDRESPHA</sequence>
<dbReference type="AlphaFoldDB" id="A0A4T0UIS7"/>
<dbReference type="PIRSF" id="PIRSF012318">
    <property type="entry name" value="UCP012318"/>
    <property type="match status" value="1"/>
</dbReference>
<dbReference type="InterPro" id="IPR009078">
    <property type="entry name" value="Ferritin-like_SF"/>
</dbReference>
<protein>
    <submittedName>
        <fullName evidence="1">Ferritin-like domain-containing protein</fullName>
    </submittedName>
</protein>
<dbReference type="PANTHER" id="PTHR42782">
    <property type="entry name" value="SI:CH73-314G15.3"/>
    <property type="match status" value="1"/>
</dbReference>
<dbReference type="OrthoDB" id="9778629at2"/>
<evidence type="ECO:0000313" key="1">
    <source>
        <dbReference type="EMBL" id="TIC78410.1"/>
    </source>
</evidence>
<dbReference type="Proteomes" id="UP000308891">
    <property type="component" value="Unassembled WGS sequence"/>
</dbReference>
<dbReference type="Gene3D" id="1.20.1260.10">
    <property type="match status" value="1"/>
</dbReference>
<gene>
    <name evidence="1" type="ORF">E5K04_16440</name>
</gene>